<evidence type="ECO:0000313" key="2">
    <source>
        <dbReference type="EMBL" id="GFY02266.1"/>
    </source>
</evidence>
<dbReference type="Proteomes" id="UP000887159">
    <property type="component" value="Unassembled WGS sequence"/>
</dbReference>
<protein>
    <submittedName>
        <fullName evidence="2">Uncharacterized protein</fullName>
    </submittedName>
</protein>
<accession>A0A8X6RY20</accession>
<evidence type="ECO:0000256" key="1">
    <source>
        <dbReference type="SAM" id="MobiDB-lite"/>
    </source>
</evidence>
<feature type="region of interest" description="Disordered" evidence="1">
    <location>
        <begin position="45"/>
        <end position="74"/>
    </location>
</feature>
<keyword evidence="3" id="KW-1185">Reference proteome</keyword>
<comment type="caution">
    <text evidence="2">The sequence shown here is derived from an EMBL/GenBank/DDBJ whole genome shotgun (WGS) entry which is preliminary data.</text>
</comment>
<dbReference type="AlphaFoldDB" id="A0A8X6RY20"/>
<sequence length="74" mass="8248">MHDFFSVLPDFETLQKDPFSIGVLVKGMSQDSTSPGAVQNVYIRSERRKDSLRGTTGSRPPSGVPRATLFSYKR</sequence>
<reference evidence="2" key="1">
    <citation type="submission" date="2020-08" db="EMBL/GenBank/DDBJ databases">
        <title>Multicomponent nature underlies the extraordinary mechanical properties of spider dragline silk.</title>
        <authorList>
            <person name="Kono N."/>
            <person name="Nakamura H."/>
            <person name="Mori M."/>
            <person name="Yoshida Y."/>
            <person name="Ohtoshi R."/>
            <person name="Malay A.D."/>
            <person name="Moran D.A.P."/>
            <person name="Tomita M."/>
            <person name="Numata K."/>
            <person name="Arakawa K."/>
        </authorList>
    </citation>
    <scope>NUCLEOTIDE SEQUENCE</scope>
</reference>
<proteinExistence type="predicted"/>
<organism evidence="2 3">
    <name type="scientific">Trichonephila clavipes</name>
    <name type="common">Golden silk orbweaver</name>
    <name type="synonym">Nephila clavipes</name>
    <dbReference type="NCBI Taxonomy" id="2585209"/>
    <lineage>
        <taxon>Eukaryota</taxon>
        <taxon>Metazoa</taxon>
        <taxon>Ecdysozoa</taxon>
        <taxon>Arthropoda</taxon>
        <taxon>Chelicerata</taxon>
        <taxon>Arachnida</taxon>
        <taxon>Araneae</taxon>
        <taxon>Araneomorphae</taxon>
        <taxon>Entelegynae</taxon>
        <taxon>Araneoidea</taxon>
        <taxon>Nephilidae</taxon>
        <taxon>Trichonephila</taxon>
    </lineage>
</organism>
<dbReference type="EMBL" id="BMAU01021233">
    <property type="protein sequence ID" value="GFY02266.1"/>
    <property type="molecule type" value="Genomic_DNA"/>
</dbReference>
<gene>
    <name evidence="2" type="ORF">TNCV_3501491</name>
</gene>
<evidence type="ECO:0000313" key="3">
    <source>
        <dbReference type="Proteomes" id="UP000887159"/>
    </source>
</evidence>
<name>A0A8X6RY20_TRICX</name>